<dbReference type="AlphaFoldDB" id="A0A8T2MU86"/>
<sequence>MSRMMNSGFDLGYWRYQCRLYGSESSTSCVDEDEELRLSSGVLAIPRKADITWQLERLQHTYTAMFTGYNDEDEEFWF</sequence>
<gene>
    <name evidence="1" type="ORF">JZ751_019736</name>
</gene>
<evidence type="ECO:0000313" key="1">
    <source>
        <dbReference type="EMBL" id="KAG9331223.1"/>
    </source>
</evidence>
<comment type="caution">
    <text evidence="1">The sequence shown here is derived from an EMBL/GenBank/DDBJ whole genome shotgun (WGS) entry which is preliminary data.</text>
</comment>
<organism evidence="1 2">
    <name type="scientific">Albula glossodonta</name>
    <name type="common">roundjaw bonefish</name>
    <dbReference type="NCBI Taxonomy" id="121402"/>
    <lineage>
        <taxon>Eukaryota</taxon>
        <taxon>Metazoa</taxon>
        <taxon>Chordata</taxon>
        <taxon>Craniata</taxon>
        <taxon>Vertebrata</taxon>
        <taxon>Euteleostomi</taxon>
        <taxon>Actinopterygii</taxon>
        <taxon>Neopterygii</taxon>
        <taxon>Teleostei</taxon>
        <taxon>Albuliformes</taxon>
        <taxon>Albulidae</taxon>
        <taxon>Albula</taxon>
    </lineage>
</organism>
<accession>A0A8T2MU86</accession>
<keyword evidence="2" id="KW-1185">Reference proteome</keyword>
<evidence type="ECO:0000313" key="2">
    <source>
        <dbReference type="Proteomes" id="UP000824540"/>
    </source>
</evidence>
<name>A0A8T2MU86_9TELE</name>
<proteinExistence type="predicted"/>
<dbReference type="Proteomes" id="UP000824540">
    <property type="component" value="Unassembled WGS sequence"/>
</dbReference>
<reference evidence="1" key="1">
    <citation type="thesis" date="2021" institute="BYU ScholarsArchive" country="Provo, UT, USA">
        <title>Applications of and Algorithms for Genome Assembly and Genomic Analyses with an Emphasis on Marine Teleosts.</title>
        <authorList>
            <person name="Pickett B.D."/>
        </authorList>
    </citation>
    <scope>NUCLEOTIDE SEQUENCE</scope>
    <source>
        <strain evidence="1">HI-2016</strain>
    </source>
</reference>
<protein>
    <submittedName>
        <fullName evidence="1">Uncharacterized protein</fullName>
    </submittedName>
</protein>
<dbReference type="EMBL" id="JAFBMS010000365">
    <property type="protein sequence ID" value="KAG9331223.1"/>
    <property type="molecule type" value="Genomic_DNA"/>
</dbReference>